<dbReference type="InterPro" id="IPR001087">
    <property type="entry name" value="GDSL"/>
</dbReference>
<sequence length="345" mass="38236">MAIISSSFCILISSFALLSTVGGDEDRKGGEVKRVLLVFGDSYADTGNLPTSVSRSWKPPYGITFPGKPSGRFSDGRVLTDYIASFLGIQSPFPYRQLKNVDTETIRYGINFAHGGTGVFQTLQVDQPNTTRQIDFFQQLVDKNVYTSQELSSSIALVSLAGNDYSTYLARNGSFQGLPVFRTSVIKQLVLNVRRIKDIGIKKIAITGIEPLGCLPRNTASDSYRNCNAVENNFSQSHNILLQQHIWALNYEFPGVFKYLDLYKAFISALKIDQNSPENLTDKLKPCCGGVKGEDCGLVDKNGVKKYVVCKNLSHSFYWDSIHPSDNGWRAVYSALKPSLHSLLL</sequence>
<feature type="chain" id="PRO_5043766663" evidence="5">
    <location>
        <begin position="24"/>
        <end position="345"/>
    </location>
</feature>
<accession>A0AAW2T9E0</accession>
<dbReference type="InterPro" id="IPR036514">
    <property type="entry name" value="SGNH_hydro_sf"/>
</dbReference>
<dbReference type="GO" id="GO:0016042">
    <property type="term" value="P:lipid catabolic process"/>
    <property type="evidence" value="ECO:0007669"/>
    <property type="project" value="UniProtKB-KW"/>
</dbReference>
<comment type="similarity">
    <text evidence="1">Belongs to the 'GDSL' lipolytic enzyme family.</text>
</comment>
<reference evidence="6" key="2">
    <citation type="journal article" date="2024" name="Plant">
        <title>Genomic evolution and insights into agronomic trait innovations of Sesamum species.</title>
        <authorList>
            <person name="Miao H."/>
            <person name="Wang L."/>
            <person name="Qu L."/>
            <person name="Liu H."/>
            <person name="Sun Y."/>
            <person name="Le M."/>
            <person name="Wang Q."/>
            <person name="Wei S."/>
            <person name="Zheng Y."/>
            <person name="Lin W."/>
            <person name="Duan Y."/>
            <person name="Cao H."/>
            <person name="Xiong S."/>
            <person name="Wang X."/>
            <person name="Wei L."/>
            <person name="Li C."/>
            <person name="Ma Q."/>
            <person name="Ju M."/>
            <person name="Zhao R."/>
            <person name="Li G."/>
            <person name="Mu C."/>
            <person name="Tian Q."/>
            <person name="Mei H."/>
            <person name="Zhang T."/>
            <person name="Gao T."/>
            <person name="Zhang H."/>
        </authorList>
    </citation>
    <scope>NUCLEOTIDE SEQUENCE</scope>
    <source>
        <strain evidence="6">KEN1</strain>
    </source>
</reference>
<gene>
    <name evidence="6" type="ORF">Slati_4181400</name>
</gene>
<dbReference type="Gene3D" id="3.40.50.1110">
    <property type="entry name" value="SGNH hydrolase"/>
    <property type="match status" value="1"/>
</dbReference>
<evidence type="ECO:0000256" key="2">
    <source>
        <dbReference type="ARBA" id="ARBA00022801"/>
    </source>
</evidence>
<protein>
    <submittedName>
        <fullName evidence="6">GDSL esterase/lipase</fullName>
    </submittedName>
</protein>
<evidence type="ECO:0000256" key="3">
    <source>
        <dbReference type="ARBA" id="ARBA00022963"/>
    </source>
</evidence>
<keyword evidence="3" id="KW-0442">Lipid degradation</keyword>
<dbReference type="AlphaFoldDB" id="A0AAW2T9E0"/>
<dbReference type="Pfam" id="PF00657">
    <property type="entry name" value="Lipase_GDSL"/>
    <property type="match status" value="1"/>
</dbReference>
<proteinExistence type="inferred from homology"/>
<keyword evidence="4" id="KW-0443">Lipid metabolism</keyword>
<evidence type="ECO:0000313" key="6">
    <source>
        <dbReference type="EMBL" id="KAL0401515.1"/>
    </source>
</evidence>
<reference evidence="6" key="1">
    <citation type="submission" date="2020-06" db="EMBL/GenBank/DDBJ databases">
        <authorList>
            <person name="Li T."/>
            <person name="Hu X."/>
            <person name="Zhang T."/>
            <person name="Song X."/>
            <person name="Zhang H."/>
            <person name="Dai N."/>
            <person name="Sheng W."/>
            <person name="Hou X."/>
            <person name="Wei L."/>
        </authorList>
    </citation>
    <scope>NUCLEOTIDE SEQUENCE</scope>
    <source>
        <strain evidence="6">KEN1</strain>
        <tissue evidence="6">Leaf</tissue>
    </source>
</reference>
<organism evidence="6">
    <name type="scientific">Sesamum latifolium</name>
    <dbReference type="NCBI Taxonomy" id="2727402"/>
    <lineage>
        <taxon>Eukaryota</taxon>
        <taxon>Viridiplantae</taxon>
        <taxon>Streptophyta</taxon>
        <taxon>Embryophyta</taxon>
        <taxon>Tracheophyta</taxon>
        <taxon>Spermatophyta</taxon>
        <taxon>Magnoliopsida</taxon>
        <taxon>eudicotyledons</taxon>
        <taxon>Gunneridae</taxon>
        <taxon>Pentapetalae</taxon>
        <taxon>asterids</taxon>
        <taxon>lamiids</taxon>
        <taxon>Lamiales</taxon>
        <taxon>Pedaliaceae</taxon>
        <taxon>Sesamum</taxon>
    </lineage>
</organism>
<evidence type="ECO:0000256" key="4">
    <source>
        <dbReference type="ARBA" id="ARBA00023098"/>
    </source>
</evidence>
<dbReference type="SUPFAM" id="SSF52266">
    <property type="entry name" value="SGNH hydrolase"/>
    <property type="match status" value="1"/>
</dbReference>
<dbReference type="PANTHER" id="PTHR46020:SF4">
    <property type="entry name" value="OS04G0650200 PROTEIN"/>
    <property type="match status" value="1"/>
</dbReference>
<dbReference type="GO" id="GO:0016788">
    <property type="term" value="F:hydrolase activity, acting on ester bonds"/>
    <property type="evidence" value="ECO:0007669"/>
    <property type="project" value="InterPro"/>
</dbReference>
<comment type="caution">
    <text evidence="6">The sequence shown here is derived from an EMBL/GenBank/DDBJ whole genome shotgun (WGS) entry which is preliminary data.</text>
</comment>
<evidence type="ECO:0000256" key="1">
    <source>
        <dbReference type="ARBA" id="ARBA00008668"/>
    </source>
</evidence>
<feature type="signal peptide" evidence="5">
    <location>
        <begin position="1"/>
        <end position="23"/>
    </location>
</feature>
<keyword evidence="5" id="KW-0732">Signal</keyword>
<evidence type="ECO:0000256" key="5">
    <source>
        <dbReference type="SAM" id="SignalP"/>
    </source>
</evidence>
<name>A0AAW2T9E0_9LAMI</name>
<dbReference type="EMBL" id="JACGWN010000015">
    <property type="protein sequence ID" value="KAL0401515.1"/>
    <property type="molecule type" value="Genomic_DNA"/>
</dbReference>
<dbReference type="PANTHER" id="PTHR46020">
    <property type="entry name" value="OSJNBB0059K02.9 PROTEIN"/>
    <property type="match status" value="1"/>
</dbReference>
<keyword evidence="2" id="KW-0378">Hydrolase</keyword>